<protein>
    <recommendedName>
        <fullName evidence="4">Aminoglycoside N(3)-acetyltransferase</fullName>
        <ecNumber evidence="4">2.3.1.-</ecNumber>
    </recommendedName>
</protein>
<proteinExistence type="inferred from homology"/>
<dbReference type="PANTHER" id="PTHR11104">
    <property type="entry name" value="AMINOGLYCOSIDE N3-ACETYLTRANSFERASE"/>
    <property type="match status" value="1"/>
</dbReference>
<evidence type="ECO:0000256" key="1">
    <source>
        <dbReference type="ARBA" id="ARBA00006383"/>
    </source>
</evidence>
<dbReference type="GO" id="GO:0046353">
    <property type="term" value="F:aminoglycoside 3-N-acetyltransferase activity"/>
    <property type="evidence" value="ECO:0007669"/>
    <property type="project" value="UniProtKB-EC"/>
</dbReference>
<dbReference type="EMBL" id="CP016808">
    <property type="protein sequence ID" value="ANY65563.1"/>
    <property type="molecule type" value="Genomic_DNA"/>
</dbReference>
<gene>
    <name evidence="5" type="ORF">BBD42_03115</name>
</gene>
<sequence>MREQQLINSQKRPITINNIVQDLRRLGVREGDSVLVHASLSRLGWVCGGPQAMVQALMQAVGDEGTLIMPAQSGDWSDPAEWGNPPVPEEWYETIYRELPAFDPALSPTRGMGRIAELFRTFPATVRSAHPQVSFCANGKYAELITSEHMLSPQFGMASPLGKLYGLGAKVLMLGTGYESCTSFHLAEAICERLPMKQLGTAIYEGDERVWKWFTDFAYDSADFAQIGQCYDYEGSVQKGAVGSAESRLFDLKEAVDFAKQWLMFHRAME</sequence>
<reference evidence="5" key="1">
    <citation type="submission" date="2016-08" db="EMBL/GenBank/DDBJ databases">
        <title>Complete Genome Seqeunce of Paenibacillus sp. BIHB 4019 from tea rhizoplane.</title>
        <authorList>
            <person name="Thakur R."/>
            <person name="Swarnkar M.K."/>
            <person name="Gulati A."/>
        </authorList>
    </citation>
    <scope>NUCLEOTIDE SEQUENCE [LARGE SCALE GENOMIC DNA]</scope>
    <source>
        <strain evidence="5">BIHB4019</strain>
    </source>
</reference>
<keyword evidence="2 4" id="KW-0808">Transferase</keyword>
<evidence type="ECO:0000313" key="5">
    <source>
        <dbReference type="EMBL" id="ANY65563.1"/>
    </source>
</evidence>
<dbReference type="PANTHER" id="PTHR11104:SF0">
    <property type="entry name" value="SPBETA PROPHAGE-DERIVED AMINOGLYCOSIDE N(3')-ACETYLTRANSFERASE-LIKE PROTEIN YOKD"/>
    <property type="match status" value="1"/>
</dbReference>
<dbReference type="AlphaFoldDB" id="A0A1B2DCX6"/>
<evidence type="ECO:0000256" key="3">
    <source>
        <dbReference type="ARBA" id="ARBA00023315"/>
    </source>
</evidence>
<dbReference type="Pfam" id="PF02522">
    <property type="entry name" value="Antibiotic_NAT"/>
    <property type="match status" value="1"/>
</dbReference>
<accession>A0A1B2DCX6</accession>
<dbReference type="InterPro" id="IPR028345">
    <property type="entry name" value="Antibiotic_NAT-like"/>
</dbReference>
<keyword evidence="4" id="KW-0046">Antibiotic resistance</keyword>
<evidence type="ECO:0000256" key="4">
    <source>
        <dbReference type="RuleBase" id="RU365031"/>
    </source>
</evidence>
<name>A0A1B2DCX6_9BACL</name>
<organism evidence="5">
    <name type="scientific">Paenibacillus sp. BIHB 4019</name>
    <dbReference type="NCBI Taxonomy" id="1870819"/>
    <lineage>
        <taxon>Bacteria</taxon>
        <taxon>Bacillati</taxon>
        <taxon>Bacillota</taxon>
        <taxon>Bacilli</taxon>
        <taxon>Bacillales</taxon>
        <taxon>Paenibacillaceae</taxon>
        <taxon>Paenibacillus</taxon>
    </lineage>
</organism>
<dbReference type="SUPFAM" id="SSF110710">
    <property type="entry name" value="TTHA0583/YokD-like"/>
    <property type="match status" value="1"/>
</dbReference>
<dbReference type="InterPro" id="IPR003679">
    <property type="entry name" value="Amioglycoside_AcTrfase"/>
</dbReference>
<dbReference type="GO" id="GO:0046677">
    <property type="term" value="P:response to antibiotic"/>
    <property type="evidence" value="ECO:0007669"/>
    <property type="project" value="UniProtKB-KW"/>
</dbReference>
<keyword evidence="3 4" id="KW-0012">Acyltransferase</keyword>
<comment type="similarity">
    <text evidence="1 4">Belongs to the antibiotic N-acetyltransferase family.</text>
</comment>
<dbReference type="RefSeq" id="WP_099516960.1">
    <property type="nucleotide sequence ID" value="NZ_CP016808.1"/>
</dbReference>
<comment type="catalytic activity">
    <reaction evidence="4">
        <text>a 2-deoxystreptamine antibiotic + acetyl-CoA = an N(3)-acetyl-2-deoxystreptamine antibiotic + CoA + H(+)</text>
        <dbReference type="Rhea" id="RHEA:12665"/>
        <dbReference type="ChEBI" id="CHEBI:15378"/>
        <dbReference type="ChEBI" id="CHEBI:57287"/>
        <dbReference type="ChEBI" id="CHEBI:57288"/>
        <dbReference type="ChEBI" id="CHEBI:57921"/>
        <dbReference type="ChEBI" id="CHEBI:77452"/>
        <dbReference type="EC" id="2.3.1.81"/>
    </reaction>
</comment>
<evidence type="ECO:0000256" key="2">
    <source>
        <dbReference type="ARBA" id="ARBA00022679"/>
    </source>
</evidence>
<dbReference type="EC" id="2.3.1.-" evidence="4"/>